<proteinExistence type="predicted"/>
<evidence type="ECO:0000313" key="2">
    <source>
        <dbReference type="Proteomes" id="UP001652625"/>
    </source>
</evidence>
<name>A0ABM4CQX3_HYDVU</name>
<sequence length="314" mass="37787">MKFPEICVEMKKKELFIELEKLSQENENLKLENERLKREKQAVEEELRVCSEAHDETVFELEQTENRLTECERKEGILKSKLLFTQHRCALLNDKIKIYEKDNALMMFHLKANFNDSFEKIYEKMGENNEETLYLNTEIEKLNNSETYDSSSLYKRQRKTWSNIWCPISIATFNISDDDEKKEVDCENFYRKISDIEVNELYSKKKIENKKVCQSDSCESENISNIYQELPELVSNEQQKYKSCKKQENKNIEQNCLNNSLNLSHHFNDVRYIEDEYDNHMCQEKDRFSHMTKRFCKNIDLMPVLNEKKWFVPY</sequence>
<protein>
    <submittedName>
        <fullName evidence="3">Uncharacterized protein LOC100211581 isoform X3</fullName>
    </submittedName>
</protein>
<evidence type="ECO:0000256" key="1">
    <source>
        <dbReference type="SAM" id="Coils"/>
    </source>
</evidence>
<keyword evidence="2" id="KW-1185">Reference proteome</keyword>
<dbReference type="RefSeq" id="XP_065664261.1">
    <property type="nucleotide sequence ID" value="XM_065808189.1"/>
</dbReference>
<gene>
    <name evidence="3" type="primary">LOC100211581</name>
</gene>
<keyword evidence="1" id="KW-0175">Coiled coil</keyword>
<evidence type="ECO:0000313" key="3">
    <source>
        <dbReference type="RefSeq" id="XP_065664261.1"/>
    </source>
</evidence>
<organism evidence="2 3">
    <name type="scientific">Hydra vulgaris</name>
    <name type="common">Hydra</name>
    <name type="synonym">Hydra attenuata</name>
    <dbReference type="NCBI Taxonomy" id="6087"/>
    <lineage>
        <taxon>Eukaryota</taxon>
        <taxon>Metazoa</taxon>
        <taxon>Cnidaria</taxon>
        <taxon>Hydrozoa</taxon>
        <taxon>Hydroidolina</taxon>
        <taxon>Anthoathecata</taxon>
        <taxon>Aplanulata</taxon>
        <taxon>Hydridae</taxon>
        <taxon>Hydra</taxon>
    </lineage>
</organism>
<dbReference type="Proteomes" id="UP001652625">
    <property type="component" value="Chromosome 10"/>
</dbReference>
<dbReference type="GeneID" id="100211581"/>
<reference evidence="3" key="1">
    <citation type="submission" date="2025-08" db="UniProtKB">
        <authorList>
            <consortium name="RefSeq"/>
        </authorList>
    </citation>
    <scope>IDENTIFICATION</scope>
</reference>
<accession>A0ABM4CQX3</accession>
<feature type="coiled-coil region" evidence="1">
    <location>
        <begin position="12"/>
        <end position="81"/>
    </location>
</feature>